<dbReference type="InterPro" id="IPR039123">
    <property type="entry name" value="PPTC7"/>
</dbReference>
<feature type="region of interest" description="Disordered" evidence="2">
    <location>
        <begin position="317"/>
        <end position="339"/>
    </location>
</feature>
<keyword evidence="1" id="KW-0378">Hydrolase</keyword>
<comment type="cofactor">
    <cofactor evidence="1">
        <name>Mg(2+)</name>
        <dbReference type="ChEBI" id="CHEBI:18420"/>
    </cofactor>
</comment>
<feature type="compositionally biased region" description="Basic and acidic residues" evidence="2">
    <location>
        <begin position="231"/>
        <end position="240"/>
    </location>
</feature>
<reference evidence="3" key="1">
    <citation type="submission" date="2022-10" db="EMBL/GenBank/DDBJ databases">
        <title>Culturing micro-colonial fungi from biological soil crusts in the Mojave desert and describing Neophaeococcomyces mojavensis, and introducing the new genera and species Taxawa tesnikishii.</title>
        <authorList>
            <person name="Kurbessoian T."/>
            <person name="Stajich J.E."/>
        </authorList>
    </citation>
    <scope>NUCLEOTIDE SEQUENCE</scope>
    <source>
        <strain evidence="3">TK_41</strain>
    </source>
</reference>
<dbReference type="InterPro" id="IPR036457">
    <property type="entry name" value="PPM-type-like_dom_sf"/>
</dbReference>
<organism evidence="3 4">
    <name type="scientific">Cladophialophora chaetospira</name>
    <dbReference type="NCBI Taxonomy" id="386627"/>
    <lineage>
        <taxon>Eukaryota</taxon>
        <taxon>Fungi</taxon>
        <taxon>Dikarya</taxon>
        <taxon>Ascomycota</taxon>
        <taxon>Pezizomycotina</taxon>
        <taxon>Eurotiomycetes</taxon>
        <taxon>Chaetothyriomycetidae</taxon>
        <taxon>Chaetothyriales</taxon>
        <taxon>Herpotrichiellaceae</taxon>
        <taxon>Cladophialophora</taxon>
    </lineage>
</organism>
<name>A0AA38XGL1_9EURO</name>
<feature type="region of interest" description="Disordered" evidence="2">
    <location>
        <begin position="226"/>
        <end position="278"/>
    </location>
</feature>
<keyword evidence="1" id="KW-0904">Protein phosphatase</keyword>
<accession>A0AA38XGL1</accession>
<keyword evidence="1" id="KW-0460">Magnesium</keyword>
<evidence type="ECO:0000256" key="1">
    <source>
        <dbReference type="RuleBase" id="RU366020"/>
    </source>
</evidence>
<proteinExistence type="inferred from homology"/>
<feature type="compositionally biased region" description="Basic and acidic residues" evidence="2">
    <location>
        <begin position="265"/>
        <end position="274"/>
    </location>
</feature>
<dbReference type="EC" id="3.1.3.16" evidence="1"/>
<feature type="compositionally biased region" description="Acidic residues" evidence="2">
    <location>
        <begin position="241"/>
        <end position="251"/>
    </location>
</feature>
<gene>
    <name evidence="3" type="ORF">H2200_003036</name>
</gene>
<protein>
    <recommendedName>
        <fullName evidence="1">Protein phosphatase</fullName>
        <ecNumber evidence="1">3.1.3.16</ecNumber>
    </recommendedName>
</protein>
<dbReference type="GO" id="GO:0046872">
    <property type="term" value="F:metal ion binding"/>
    <property type="evidence" value="ECO:0007669"/>
    <property type="project" value="UniProtKB-UniRule"/>
</dbReference>
<evidence type="ECO:0000256" key="2">
    <source>
        <dbReference type="SAM" id="MobiDB-lite"/>
    </source>
</evidence>
<comment type="cofactor">
    <cofactor evidence="1">
        <name>Mn(2+)</name>
        <dbReference type="ChEBI" id="CHEBI:29035"/>
    </cofactor>
</comment>
<evidence type="ECO:0000313" key="3">
    <source>
        <dbReference type="EMBL" id="KAJ9613095.1"/>
    </source>
</evidence>
<keyword evidence="1" id="KW-0464">Manganese</keyword>
<comment type="caution">
    <text evidence="3">The sequence shown here is derived from an EMBL/GenBank/DDBJ whole genome shotgun (WGS) entry which is preliminary data.</text>
</comment>
<comment type="catalytic activity">
    <reaction evidence="1">
        <text>O-phospho-L-seryl-[protein] + H2O = L-seryl-[protein] + phosphate</text>
        <dbReference type="Rhea" id="RHEA:20629"/>
        <dbReference type="Rhea" id="RHEA-COMP:9863"/>
        <dbReference type="Rhea" id="RHEA-COMP:11604"/>
        <dbReference type="ChEBI" id="CHEBI:15377"/>
        <dbReference type="ChEBI" id="CHEBI:29999"/>
        <dbReference type="ChEBI" id="CHEBI:43474"/>
        <dbReference type="ChEBI" id="CHEBI:83421"/>
        <dbReference type="EC" id="3.1.3.16"/>
    </reaction>
</comment>
<dbReference type="PANTHER" id="PTHR12320:SF24">
    <property type="entry name" value="PROTEIN PHOSPHATASE"/>
    <property type="match status" value="1"/>
</dbReference>
<feature type="region of interest" description="Disordered" evidence="2">
    <location>
        <begin position="117"/>
        <end position="143"/>
    </location>
</feature>
<dbReference type="GO" id="GO:0004722">
    <property type="term" value="F:protein serine/threonine phosphatase activity"/>
    <property type="evidence" value="ECO:0007669"/>
    <property type="project" value="UniProtKB-EC"/>
</dbReference>
<feature type="compositionally biased region" description="Polar residues" evidence="2">
    <location>
        <begin position="120"/>
        <end position="129"/>
    </location>
</feature>
<dbReference type="Gene3D" id="3.60.40.10">
    <property type="entry name" value="PPM-type phosphatase domain"/>
    <property type="match status" value="1"/>
</dbReference>
<dbReference type="Proteomes" id="UP001172673">
    <property type="component" value="Unassembled WGS sequence"/>
</dbReference>
<keyword evidence="4" id="KW-1185">Reference proteome</keyword>
<dbReference type="SUPFAM" id="SSF81606">
    <property type="entry name" value="PP2C-like"/>
    <property type="match status" value="1"/>
</dbReference>
<evidence type="ECO:0000313" key="4">
    <source>
        <dbReference type="Proteomes" id="UP001172673"/>
    </source>
</evidence>
<dbReference type="AlphaFoldDB" id="A0AA38XGL1"/>
<feature type="compositionally biased region" description="Low complexity" evidence="2">
    <location>
        <begin position="252"/>
        <end position="264"/>
    </location>
</feature>
<keyword evidence="1" id="KW-0479">Metal-binding</keyword>
<sequence length="498" mass="54006">MLVQVARSSRSTVACLFECRTSPTQVPTSLREIQRHPTWRAPYLGRRAFSNTTPLSRRYLISEGRATTRAYEQDSDAASPPAAKSLPPFYLETGYSIFAKRPSRPFPPPFVSLPSGSFSDPLTTHNPSSVPRRARRPMVNGQPVRGITNGDDAIIIGADHRFIAVNDGVGAWAQRERGHAALWSRLIAHFWDVEVEKALVHDGETSLDELSPIKSLDAAYDATKKATKGTLKRDPEKEVYSEPEEGEESDDGSSPGGTPSTGSKESSESKESSKNDILGTTTASSALLYHKEGTSEPTPVILATTLGDCKVLIIRPDPAGSASSSQSETESDDDSESESIGGTILYRSKEQWHWFDCPRQLGTNSPDTPSTNAVCDTVEDIRVGDVVAVLSDGVTDNLWEHEICQSICEGILKWQASVDNPGYDDGGRSSSNFGSEDGDAKDGVVFVARRLMNAAREIAMDPNAESPYMERALDEGIAAEGGKLDDISVVIGIVRKRE</sequence>
<comment type="similarity">
    <text evidence="1">Belongs to the PP2C family.</text>
</comment>
<dbReference type="EMBL" id="JAPDRK010000004">
    <property type="protein sequence ID" value="KAJ9613095.1"/>
    <property type="molecule type" value="Genomic_DNA"/>
</dbReference>
<comment type="catalytic activity">
    <reaction evidence="1">
        <text>O-phospho-L-threonyl-[protein] + H2O = L-threonyl-[protein] + phosphate</text>
        <dbReference type="Rhea" id="RHEA:47004"/>
        <dbReference type="Rhea" id="RHEA-COMP:11060"/>
        <dbReference type="Rhea" id="RHEA-COMP:11605"/>
        <dbReference type="ChEBI" id="CHEBI:15377"/>
        <dbReference type="ChEBI" id="CHEBI:30013"/>
        <dbReference type="ChEBI" id="CHEBI:43474"/>
        <dbReference type="ChEBI" id="CHEBI:61977"/>
        <dbReference type="EC" id="3.1.3.16"/>
    </reaction>
</comment>
<dbReference type="PANTHER" id="PTHR12320">
    <property type="entry name" value="PROTEIN PHOSPHATASE 2C"/>
    <property type="match status" value="1"/>
</dbReference>